<sequence length="45" mass="5169">MEKFHTFPHKFPQFHNGLGWGFIKEILIIRGIEISENCGTPLATI</sequence>
<protein>
    <submittedName>
        <fullName evidence="1">Uncharacterized protein</fullName>
    </submittedName>
</protein>
<accession>S0F9V0</accession>
<keyword evidence="2" id="KW-1185">Reference proteome</keyword>
<organism evidence="1 2">
    <name type="scientific">Phocaeicola coprophilus DSM 18228 = JCM 13818</name>
    <dbReference type="NCBI Taxonomy" id="547042"/>
    <lineage>
        <taxon>Bacteria</taxon>
        <taxon>Pseudomonadati</taxon>
        <taxon>Bacteroidota</taxon>
        <taxon>Bacteroidia</taxon>
        <taxon>Bacteroidales</taxon>
        <taxon>Bacteroidaceae</taxon>
        <taxon>Phocaeicola</taxon>
    </lineage>
</organism>
<dbReference type="HOGENOM" id="CLU_3195996_0_0_10"/>
<proteinExistence type="predicted"/>
<dbReference type="EMBL" id="ACBW01000173">
    <property type="protein sequence ID" value="EEF77188.1"/>
    <property type="molecule type" value="Genomic_DNA"/>
</dbReference>
<evidence type="ECO:0000313" key="2">
    <source>
        <dbReference type="Proteomes" id="UP000014073"/>
    </source>
</evidence>
<dbReference type="Proteomes" id="UP000014073">
    <property type="component" value="Unassembled WGS sequence"/>
</dbReference>
<name>S0F9V0_9BACT</name>
<gene>
    <name evidence="1" type="ORF">BACCOPRO_02701</name>
</gene>
<comment type="caution">
    <text evidence="1">The sequence shown here is derived from an EMBL/GenBank/DDBJ whole genome shotgun (WGS) entry which is preliminary data.</text>
</comment>
<reference evidence="1 2" key="1">
    <citation type="submission" date="2008-12" db="EMBL/GenBank/DDBJ databases">
        <authorList>
            <person name="Fulton L."/>
            <person name="Clifton S."/>
            <person name="Fulton B."/>
            <person name="Xu J."/>
            <person name="Minx P."/>
            <person name="Pepin K.H."/>
            <person name="Johnson M."/>
            <person name="Bhonagiri V."/>
            <person name="Nash W.E."/>
            <person name="Mardis E.R."/>
            <person name="Wilson R.K."/>
        </authorList>
    </citation>
    <scope>NUCLEOTIDE SEQUENCE [LARGE SCALE GENOMIC DNA]</scope>
    <source>
        <strain evidence="1 2">DSM 18228</strain>
    </source>
</reference>
<evidence type="ECO:0000313" key="1">
    <source>
        <dbReference type="EMBL" id="EEF77188.1"/>
    </source>
</evidence>
<dbReference type="STRING" id="547042.BACCOPRO_02701"/>
<dbReference type="AlphaFoldDB" id="S0F9V0"/>